<gene>
    <name evidence="1" type="ORF">SLEP1_g31798</name>
</gene>
<dbReference type="EMBL" id="BPVZ01000058">
    <property type="protein sequence ID" value="GKV21860.1"/>
    <property type="molecule type" value="Genomic_DNA"/>
</dbReference>
<dbReference type="Proteomes" id="UP001054252">
    <property type="component" value="Unassembled WGS sequence"/>
</dbReference>
<evidence type="ECO:0000313" key="1">
    <source>
        <dbReference type="EMBL" id="GKV21860.1"/>
    </source>
</evidence>
<dbReference type="AlphaFoldDB" id="A0AAV5K9T6"/>
<sequence length="38" mass="4088">MATQTEGSNEKRKKNTIGSSIICKGKKVKSGGAAYMQR</sequence>
<keyword evidence="2" id="KW-1185">Reference proteome</keyword>
<comment type="caution">
    <text evidence="1">The sequence shown here is derived from an EMBL/GenBank/DDBJ whole genome shotgun (WGS) entry which is preliminary data.</text>
</comment>
<evidence type="ECO:0000313" key="2">
    <source>
        <dbReference type="Proteomes" id="UP001054252"/>
    </source>
</evidence>
<organism evidence="1 2">
    <name type="scientific">Rubroshorea leprosula</name>
    <dbReference type="NCBI Taxonomy" id="152421"/>
    <lineage>
        <taxon>Eukaryota</taxon>
        <taxon>Viridiplantae</taxon>
        <taxon>Streptophyta</taxon>
        <taxon>Embryophyta</taxon>
        <taxon>Tracheophyta</taxon>
        <taxon>Spermatophyta</taxon>
        <taxon>Magnoliopsida</taxon>
        <taxon>eudicotyledons</taxon>
        <taxon>Gunneridae</taxon>
        <taxon>Pentapetalae</taxon>
        <taxon>rosids</taxon>
        <taxon>malvids</taxon>
        <taxon>Malvales</taxon>
        <taxon>Dipterocarpaceae</taxon>
        <taxon>Rubroshorea</taxon>
    </lineage>
</organism>
<name>A0AAV5K9T6_9ROSI</name>
<proteinExistence type="predicted"/>
<protein>
    <submittedName>
        <fullName evidence="1">Uncharacterized protein</fullName>
    </submittedName>
</protein>
<accession>A0AAV5K9T6</accession>
<reference evidence="1 2" key="1">
    <citation type="journal article" date="2021" name="Commun. Biol.">
        <title>The genome of Shorea leprosula (Dipterocarpaceae) highlights the ecological relevance of drought in aseasonal tropical rainforests.</title>
        <authorList>
            <person name="Ng K.K.S."/>
            <person name="Kobayashi M.J."/>
            <person name="Fawcett J.A."/>
            <person name="Hatakeyama M."/>
            <person name="Paape T."/>
            <person name="Ng C.H."/>
            <person name="Ang C.C."/>
            <person name="Tnah L.H."/>
            <person name="Lee C.T."/>
            <person name="Nishiyama T."/>
            <person name="Sese J."/>
            <person name="O'Brien M.J."/>
            <person name="Copetti D."/>
            <person name="Mohd Noor M.I."/>
            <person name="Ong R.C."/>
            <person name="Putra M."/>
            <person name="Sireger I.Z."/>
            <person name="Indrioko S."/>
            <person name="Kosugi Y."/>
            <person name="Izuno A."/>
            <person name="Isagi Y."/>
            <person name="Lee S.L."/>
            <person name="Shimizu K.K."/>
        </authorList>
    </citation>
    <scope>NUCLEOTIDE SEQUENCE [LARGE SCALE GENOMIC DNA]</scope>
    <source>
        <strain evidence="1">214</strain>
    </source>
</reference>